<dbReference type="GeneID" id="57240241"/>
<dbReference type="Pfam" id="PF19579">
    <property type="entry name" value="FtsL_2"/>
    <property type="match status" value="1"/>
</dbReference>
<evidence type="ECO:0000256" key="1">
    <source>
        <dbReference type="SAM" id="MobiDB-lite"/>
    </source>
</evidence>
<evidence type="ECO:0000313" key="3">
    <source>
        <dbReference type="Proteomes" id="UP000030130"/>
    </source>
</evidence>
<protein>
    <recommendedName>
        <fullName evidence="4">Cell division protein FtsL</fullName>
    </recommendedName>
</protein>
<proteinExistence type="predicted"/>
<dbReference type="InterPro" id="IPR045755">
    <property type="entry name" value="FtsL-like"/>
</dbReference>
<evidence type="ECO:0008006" key="4">
    <source>
        <dbReference type="Google" id="ProtNLM"/>
    </source>
</evidence>
<name>A0A099WP75_9PORP</name>
<feature type="region of interest" description="Disordered" evidence="1">
    <location>
        <begin position="1"/>
        <end position="35"/>
    </location>
</feature>
<organism evidence="2 3">
    <name type="scientific">Porphyromonas gulae</name>
    <dbReference type="NCBI Taxonomy" id="111105"/>
    <lineage>
        <taxon>Bacteria</taxon>
        <taxon>Pseudomonadati</taxon>
        <taxon>Bacteroidota</taxon>
        <taxon>Bacteroidia</taxon>
        <taxon>Bacteroidales</taxon>
        <taxon>Porphyromonadaceae</taxon>
        <taxon>Porphyromonas</taxon>
    </lineage>
</organism>
<dbReference type="OrthoDB" id="9883928at2"/>
<dbReference type="PATRIC" id="fig|111105.18.peg.1230"/>
<dbReference type="AlphaFoldDB" id="A0A099WP75"/>
<dbReference type="STRING" id="111105.HR09_03845"/>
<dbReference type="Proteomes" id="UP000030130">
    <property type="component" value="Unassembled WGS sequence"/>
</dbReference>
<evidence type="ECO:0000313" key="2">
    <source>
        <dbReference type="EMBL" id="KGN84049.1"/>
    </source>
</evidence>
<reference evidence="2 3" key="1">
    <citation type="submission" date="2014-08" db="EMBL/GenBank/DDBJ databases">
        <title>Porphyromonas gulae strain:COT-052_OH1451 Genome sequencing.</title>
        <authorList>
            <person name="Wallis C."/>
            <person name="Deusch O."/>
            <person name="O'Flynn C."/>
            <person name="Davis I."/>
            <person name="Jospin G."/>
            <person name="Darling A.E."/>
            <person name="Coil D.A."/>
            <person name="Alexiev A."/>
            <person name="Horsfall A."/>
            <person name="Kirkwood N."/>
            <person name="Harris S."/>
            <person name="Eisen J.A."/>
        </authorList>
    </citation>
    <scope>NUCLEOTIDE SEQUENCE [LARGE SCALE GENOMIC DNA]</scope>
    <source>
        <strain evidence="3">COT-052 OH1451</strain>
    </source>
</reference>
<comment type="caution">
    <text evidence="2">The sequence shown here is derived from an EMBL/GenBank/DDBJ whole genome shotgun (WGS) entry which is preliminary data.</text>
</comment>
<dbReference type="EMBL" id="JRAI01000080">
    <property type="protein sequence ID" value="KGN84049.1"/>
    <property type="molecule type" value="Genomic_DNA"/>
</dbReference>
<gene>
    <name evidence="2" type="ORF">HR08_09770</name>
</gene>
<dbReference type="RefSeq" id="WP_039419404.1">
    <property type="nucleotide sequence ID" value="NZ_CALUCC010000008.1"/>
</dbReference>
<accession>A0A099WP75</accession>
<sequence>MEETTKNNIDEGEDILCEQEGVSPERETSTEEEAPLRDAYTATSTKKNSFWSLMGGSFIEHPWIASNWKLGLVIVLMSVINIWNGYEAIEQVREIGRLEEQVKDYRYRALFKASEVTAMSQKLNVEKAIQAQNLELTLSQTPPYILYRPVDKDQRKK</sequence>